<dbReference type="EMBL" id="VSWC01000001">
    <property type="protein sequence ID" value="KAA1120040.1"/>
    <property type="molecule type" value="Genomic_DNA"/>
</dbReference>
<evidence type="ECO:0000313" key="1">
    <source>
        <dbReference type="EMBL" id="KAA1120040.1"/>
    </source>
</evidence>
<gene>
    <name evidence="1" type="ORF">PGT21_037044</name>
</gene>
<dbReference type="AlphaFoldDB" id="A0A5B0R3M4"/>
<evidence type="ECO:0000313" key="2">
    <source>
        <dbReference type="Proteomes" id="UP000324748"/>
    </source>
</evidence>
<dbReference type="Proteomes" id="UP000324748">
    <property type="component" value="Unassembled WGS sequence"/>
</dbReference>
<proteinExistence type="predicted"/>
<reference evidence="1 2" key="1">
    <citation type="submission" date="2019-05" db="EMBL/GenBank/DDBJ databases">
        <title>Emergence of the Ug99 lineage of the wheat stem rust pathogen through somatic hybridization.</title>
        <authorList>
            <person name="Li F."/>
            <person name="Upadhyaya N.M."/>
            <person name="Sperschneider J."/>
            <person name="Matny O."/>
            <person name="Nguyen-Phuc H."/>
            <person name="Mago R."/>
            <person name="Raley C."/>
            <person name="Miller M.E."/>
            <person name="Silverstein K.A.T."/>
            <person name="Henningsen E."/>
            <person name="Hirsch C.D."/>
            <person name="Visser B."/>
            <person name="Pretorius Z.A."/>
            <person name="Steffenson B.J."/>
            <person name="Schwessinger B."/>
            <person name="Dodds P.N."/>
            <person name="Figueroa M."/>
        </authorList>
    </citation>
    <scope>NUCLEOTIDE SEQUENCE [LARGE SCALE GENOMIC DNA]</scope>
    <source>
        <strain evidence="1">21-0</strain>
    </source>
</reference>
<accession>A0A5B0R3M4</accession>
<organism evidence="1 2">
    <name type="scientific">Puccinia graminis f. sp. tritici</name>
    <dbReference type="NCBI Taxonomy" id="56615"/>
    <lineage>
        <taxon>Eukaryota</taxon>
        <taxon>Fungi</taxon>
        <taxon>Dikarya</taxon>
        <taxon>Basidiomycota</taxon>
        <taxon>Pucciniomycotina</taxon>
        <taxon>Pucciniomycetes</taxon>
        <taxon>Pucciniales</taxon>
        <taxon>Pucciniaceae</taxon>
        <taxon>Puccinia</taxon>
    </lineage>
</organism>
<sequence>MENFPSLAHIHIHPTTTNQQLLHIQGPQWSKIPKSRPVKAIKTLQTKHLM</sequence>
<name>A0A5B0R3M4_PUCGR</name>
<comment type="caution">
    <text evidence="1">The sequence shown here is derived from an EMBL/GenBank/DDBJ whole genome shotgun (WGS) entry which is preliminary data.</text>
</comment>
<protein>
    <submittedName>
        <fullName evidence="1">Uncharacterized protein</fullName>
    </submittedName>
</protein>
<keyword evidence="2" id="KW-1185">Reference proteome</keyword>